<protein>
    <submittedName>
        <fullName evidence="2">Uncharacterized protein</fullName>
    </submittedName>
</protein>
<feature type="region of interest" description="Disordered" evidence="1">
    <location>
        <begin position="1"/>
        <end position="63"/>
    </location>
</feature>
<reference evidence="3" key="1">
    <citation type="submission" date="2017-01" db="EMBL/GenBank/DDBJ databases">
        <authorList>
            <person name="Wang Y."/>
            <person name="White M."/>
            <person name="Kvist S."/>
            <person name="Moncalvo J.-M."/>
        </authorList>
    </citation>
    <scope>NUCLEOTIDE SEQUENCE [LARGE SCALE GENOMIC DNA]</scope>
    <source>
        <strain evidence="3">COL-18-3</strain>
    </source>
</reference>
<evidence type="ECO:0000256" key="1">
    <source>
        <dbReference type="SAM" id="MobiDB-lite"/>
    </source>
</evidence>
<feature type="compositionally biased region" description="Basic and acidic residues" evidence="1">
    <location>
        <begin position="14"/>
        <end position="54"/>
    </location>
</feature>
<dbReference type="AlphaFoldDB" id="A0A1R1PW54"/>
<name>A0A1R1PW54_ZANCU</name>
<gene>
    <name evidence="2" type="ORF">AX774_g1293</name>
</gene>
<feature type="compositionally biased region" description="Polar residues" evidence="1">
    <location>
        <begin position="276"/>
        <end position="285"/>
    </location>
</feature>
<comment type="caution">
    <text evidence="2">The sequence shown here is derived from an EMBL/GenBank/DDBJ whole genome shotgun (WGS) entry which is preliminary data.</text>
</comment>
<proteinExistence type="predicted"/>
<keyword evidence="3" id="KW-1185">Reference proteome</keyword>
<feature type="compositionally biased region" description="Polar residues" evidence="1">
    <location>
        <begin position="105"/>
        <end position="115"/>
    </location>
</feature>
<feature type="compositionally biased region" description="Basic and acidic residues" evidence="1">
    <location>
        <begin position="76"/>
        <end position="102"/>
    </location>
</feature>
<organism evidence="2 3">
    <name type="scientific">Zancudomyces culisetae</name>
    <name type="common">Gut fungus</name>
    <name type="synonym">Smittium culisetae</name>
    <dbReference type="NCBI Taxonomy" id="1213189"/>
    <lineage>
        <taxon>Eukaryota</taxon>
        <taxon>Fungi</taxon>
        <taxon>Fungi incertae sedis</taxon>
        <taxon>Zoopagomycota</taxon>
        <taxon>Kickxellomycotina</taxon>
        <taxon>Harpellomycetes</taxon>
        <taxon>Harpellales</taxon>
        <taxon>Legeriomycetaceae</taxon>
        <taxon>Zancudomyces</taxon>
    </lineage>
</organism>
<evidence type="ECO:0000313" key="2">
    <source>
        <dbReference type="EMBL" id="OMH85169.1"/>
    </source>
</evidence>
<sequence>MGNSKSLMCCGDASDDRTGDTRTTTIEKRKTERNENERSNLVHERVEPQEKRDNVAPVSENTEISEKVNDLKIENDQVRDSSEKDIEKQTEEVYIEKDEPRASGETGTLDKSTENIASEEVLRASAEMQSLLPDVPEVDNEFTSELMREIEVKAQSMGQEEAEVFQNIRMSVAEDSIDAQQPQSMLDQRFSGSSQDGDNEGENMLVLAEVDADGSGELFREKSLKEHMNGNEVQPEVEILKSTNVSDPLAVDSRRSADFRRSLIKKSEDTNRRASKSMSVNTRNSTRPHRKPKSKSGFTHESSGSTPSFSVNSAKIDVDSRVDPAGMSKESVSGNQYSSSTEYVFRKSHYLSICESAMYLDFADFLKEQRVSGTDTDKHQGAVQEEVKKDFAGDASSYQSLDPTKTKLFDNLTTGSDTKYNFVEEKASAVSQSDRALEDSISASDKYAEDEKSSFILSLERKNHNRMEPDNFSRSSNSIVLDLVLNNDSTFLLQNNSLFASEFGKDFKKL</sequence>
<feature type="region of interest" description="Disordered" evidence="1">
    <location>
        <begin position="76"/>
        <end position="115"/>
    </location>
</feature>
<feature type="compositionally biased region" description="Basic and acidic residues" evidence="1">
    <location>
        <begin position="262"/>
        <end position="272"/>
    </location>
</feature>
<evidence type="ECO:0000313" key="3">
    <source>
        <dbReference type="Proteomes" id="UP000188320"/>
    </source>
</evidence>
<dbReference type="Proteomes" id="UP000188320">
    <property type="component" value="Unassembled WGS sequence"/>
</dbReference>
<feature type="region of interest" description="Disordered" evidence="1">
    <location>
        <begin position="262"/>
        <end position="315"/>
    </location>
</feature>
<dbReference type="EMBL" id="LSSK01000106">
    <property type="protein sequence ID" value="OMH85169.1"/>
    <property type="molecule type" value="Genomic_DNA"/>
</dbReference>
<feature type="compositionally biased region" description="Polar residues" evidence="1">
    <location>
        <begin position="296"/>
        <end position="313"/>
    </location>
</feature>
<accession>A0A1R1PW54</accession>
<feature type="compositionally biased region" description="Polar residues" evidence="1">
    <location>
        <begin position="178"/>
        <end position="196"/>
    </location>
</feature>
<feature type="region of interest" description="Disordered" evidence="1">
    <location>
        <begin position="174"/>
        <end position="201"/>
    </location>
</feature>